<dbReference type="PANTHER" id="PTHR37305">
    <property type="entry name" value="INTEGRAL MEMBRANE PROTEIN-RELATED"/>
    <property type="match status" value="1"/>
</dbReference>
<proteinExistence type="predicted"/>
<dbReference type="GO" id="GO:0140359">
    <property type="term" value="F:ABC-type transporter activity"/>
    <property type="evidence" value="ECO:0007669"/>
    <property type="project" value="InterPro"/>
</dbReference>
<keyword evidence="2 5" id="KW-0812">Transmembrane</keyword>
<accession>A0A2A4G5M6</accession>
<dbReference type="GO" id="GO:0005886">
    <property type="term" value="C:plasma membrane"/>
    <property type="evidence" value="ECO:0007669"/>
    <property type="project" value="UniProtKB-SubCell"/>
</dbReference>
<feature type="transmembrane region" description="Helical" evidence="5">
    <location>
        <begin position="151"/>
        <end position="170"/>
    </location>
</feature>
<evidence type="ECO:0000256" key="1">
    <source>
        <dbReference type="ARBA" id="ARBA00004141"/>
    </source>
</evidence>
<feature type="transmembrane region" description="Helical" evidence="5">
    <location>
        <begin position="177"/>
        <end position="196"/>
    </location>
</feature>
<dbReference type="EMBL" id="NBWU01000003">
    <property type="protein sequence ID" value="PCE64269.1"/>
    <property type="molecule type" value="Genomic_DNA"/>
</dbReference>
<evidence type="ECO:0000313" key="8">
    <source>
        <dbReference type="Proteomes" id="UP000219559"/>
    </source>
</evidence>
<dbReference type="OrthoDB" id="1452202at2"/>
<keyword evidence="4 5" id="KW-0472">Membrane</keyword>
<protein>
    <submittedName>
        <fullName evidence="7">ABC transporter permease</fullName>
    </submittedName>
</protein>
<keyword evidence="3 5" id="KW-1133">Transmembrane helix</keyword>
<dbReference type="RefSeq" id="WP_097440393.1">
    <property type="nucleotide sequence ID" value="NZ_KZ300476.1"/>
</dbReference>
<organism evidence="7 8">
    <name type="scientific">Sediminicola luteus</name>
    <dbReference type="NCBI Taxonomy" id="319238"/>
    <lineage>
        <taxon>Bacteria</taxon>
        <taxon>Pseudomonadati</taxon>
        <taxon>Bacteroidota</taxon>
        <taxon>Flavobacteriia</taxon>
        <taxon>Flavobacteriales</taxon>
        <taxon>Flavobacteriaceae</taxon>
        <taxon>Sediminicola</taxon>
    </lineage>
</organism>
<feature type="domain" description="ABC-2 type transporter transmembrane" evidence="6">
    <location>
        <begin position="57"/>
        <end position="269"/>
    </location>
</feature>
<feature type="transmembrane region" description="Helical" evidence="5">
    <location>
        <begin position="110"/>
        <end position="131"/>
    </location>
</feature>
<feature type="transmembrane region" description="Helical" evidence="5">
    <location>
        <begin position="20"/>
        <end position="40"/>
    </location>
</feature>
<evidence type="ECO:0000256" key="4">
    <source>
        <dbReference type="ARBA" id="ARBA00023136"/>
    </source>
</evidence>
<dbReference type="Proteomes" id="UP000219559">
    <property type="component" value="Unassembled WGS sequence"/>
</dbReference>
<name>A0A2A4G5M6_9FLAO</name>
<comment type="subcellular location">
    <subcellularLocation>
        <location evidence="1">Membrane</location>
        <topology evidence="1">Multi-pass membrane protein</topology>
    </subcellularLocation>
</comment>
<evidence type="ECO:0000256" key="5">
    <source>
        <dbReference type="SAM" id="Phobius"/>
    </source>
</evidence>
<dbReference type="InterPro" id="IPR013525">
    <property type="entry name" value="ABC2_TM"/>
</dbReference>
<reference evidence="7 8" key="1">
    <citation type="submission" date="2017-04" db="EMBL/GenBank/DDBJ databases">
        <title>A new member of the family Flavobacteriaceae isolated from ascidians.</title>
        <authorList>
            <person name="Chen L."/>
        </authorList>
    </citation>
    <scope>NUCLEOTIDE SEQUENCE [LARGE SCALE GENOMIC DNA]</scope>
    <source>
        <strain evidence="7 8">HQA918</strain>
    </source>
</reference>
<feature type="transmembrane region" description="Helical" evidence="5">
    <location>
        <begin position="60"/>
        <end position="84"/>
    </location>
</feature>
<dbReference type="PANTHER" id="PTHR37305:SF1">
    <property type="entry name" value="MEMBRANE PROTEIN"/>
    <property type="match status" value="1"/>
</dbReference>
<evidence type="ECO:0000313" key="7">
    <source>
        <dbReference type="EMBL" id="PCE64269.1"/>
    </source>
</evidence>
<evidence type="ECO:0000256" key="2">
    <source>
        <dbReference type="ARBA" id="ARBA00022692"/>
    </source>
</evidence>
<dbReference type="AlphaFoldDB" id="A0A2A4G5M6"/>
<comment type="caution">
    <text evidence="7">The sequence shown here is derived from an EMBL/GenBank/DDBJ whole genome shotgun (WGS) entry which is preliminary data.</text>
</comment>
<sequence>MLRLLQIEAIKLWNNRASRVLIIAYFVLLTTIALIAAIKFDIGPVKFHLAEQGIFNFPYIWHFNTFIAAWFKLFLAVVIVSMMANEYSNKTIKQNLIDGLSKKEFIGSKFLTVLVFSAVSTAFVAIMSLILGYAYSDFTEFNVVFRDLEFLLAYFVKHLGFFSFCLFLGILVKRSAFALGFLVLWQFFEGFVRGMVRWKVLDSDGTDTLMSFFPLQSMFNLIDEPFTRLGAVKSIADQLDTSLELDYAVTPLKLIIVLAWTAFFIWASYKLLKRRDL</sequence>
<dbReference type="Pfam" id="PF12698">
    <property type="entry name" value="ABC2_membrane_3"/>
    <property type="match status" value="1"/>
</dbReference>
<evidence type="ECO:0000256" key="3">
    <source>
        <dbReference type="ARBA" id="ARBA00022989"/>
    </source>
</evidence>
<gene>
    <name evidence="7" type="ORF">B7P33_08170</name>
</gene>
<evidence type="ECO:0000259" key="6">
    <source>
        <dbReference type="Pfam" id="PF12698"/>
    </source>
</evidence>
<keyword evidence="8" id="KW-1185">Reference proteome</keyword>
<feature type="transmembrane region" description="Helical" evidence="5">
    <location>
        <begin position="252"/>
        <end position="272"/>
    </location>
</feature>